<comment type="caution">
    <text evidence="2">The sequence shown here is derived from an EMBL/GenBank/DDBJ whole genome shotgun (WGS) entry which is preliminary data.</text>
</comment>
<dbReference type="Proteomes" id="UP000253562">
    <property type="component" value="Unassembled WGS sequence"/>
</dbReference>
<gene>
    <name evidence="2" type="ORF">DTL42_05600</name>
</gene>
<proteinExistence type="predicted"/>
<sequence>MYWVFLVCAVMAGSVFVVQFLLALLGVGLDEFDFPDDIPDDIPDDVPHDFTSDAHGSTWLFGVISFKTVVTAFTFFGIAGLGSLAADLGEPLSFVIAVAVGLAAMYTVHWIMQLLYRLNSDGTVQIYNSVGCTGNVYIPIPPMKSGVGKIQLRVQDQIVEYAAQTSSHEKLTTGTPVEVIEVISPTIVLVEPIATRSSASYPAEPEEAANSH</sequence>
<dbReference type="EMBL" id="QPEX01000010">
    <property type="protein sequence ID" value="RCS54608.1"/>
    <property type="molecule type" value="Genomic_DNA"/>
</dbReference>
<dbReference type="OrthoDB" id="289477at2"/>
<accession>A0A368KW07</accession>
<evidence type="ECO:0000313" key="3">
    <source>
        <dbReference type="Proteomes" id="UP000253562"/>
    </source>
</evidence>
<feature type="transmembrane region" description="Helical" evidence="1">
    <location>
        <begin position="5"/>
        <end position="29"/>
    </location>
</feature>
<organism evidence="2 3">
    <name type="scientific">Bremerella cremea</name>
    <dbReference type="NCBI Taxonomy" id="1031537"/>
    <lineage>
        <taxon>Bacteria</taxon>
        <taxon>Pseudomonadati</taxon>
        <taxon>Planctomycetota</taxon>
        <taxon>Planctomycetia</taxon>
        <taxon>Pirellulales</taxon>
        <taxon>Pirellulaceae</taxon>
        <taxon>Bremerella</taxon>
    </lineage>
</organism>
<evidence type="ECO:0000313" key="2">
    <source>
        <dbReference type="EMBL" id="RCS54608.1"/>
    </source>
</evidence>
<evidence type="ECO:0008006" key="4">
    <source>
        <dbReference type="Google" id="ProtNLM"/>
    </source>
</evidence>
<dbReference type="Gene3D" id="2.40.50.140">
    <property type="entry name" value="Nucleic acid-binding proteins"/>
    <property type="match status" value="1"/>
</dbReference>
<protein>
    <recommendedName>
        <fullName evidence="4">NfeD-like C-terminal domain-containing protein</fullName>
    </recommendedName>
</protein>
<keyword evidence="1" id="KW-1133">Transmembrane helix</keyword>
<reference evidence="2 3" key="1">
    <citation type="submission" date="2018-07" db="EMBL/GenBank/DDBJ databases">
        <title>Comparative genomes isolates from brazilian mangrove.</title>
        <authorList>
            <person name="De Araujo J.E."/>
            <person name="Taketani R.G."/>
            <person name="Silva M.C.P."/>
            <person name="Lourenco M.V."/>
            <person name="Oliveira V.M."/>
            <person name="Andreote F.D."/>
        </authorList>
    </citation>
    <scope>NUCLEOTIDE SEQUENCE [LARGE SCALE GENOMIC DNA]</scope>
    <source>
        <strain evidence="2 3">HEX PRIS-MGV</strain>
    </source>
</reference>
<dbReference type="AlphaFoldDB" id="A0A368KW07"/>
<keyword evidence="1" id="KW-0472">Membrane</keyword>
<dbReference type="InterPro" id="IPR012340">
    <property type="entry name" value="NA-bd_OB-fold"/>
</dbReference>
<feature type="transmembrane region" description="Helical" evidence="1">
    <location>
        <begin position="92"/>
        <end position="112"/>
    </location>
</feature>
<evidence type="ECO:0000256" key="1">
    <source>
        <dbReference type="SAM" id="Phobius"/>
    </source>
</evidence>
<keyword evidence="1" id="KW-0812">Transmembrane</keyword>
<feature type="transmembrane region" description="Helical" evidence="1">
    <location>
        <begin position="59"/>
        <end position="85"/>
    </location>
</feature>
<name>A0A368KW07_9BACT</name>
<dbReference type="RefSeq" id="WP_114367673.1">
    <property type="nucleotide sequence ID" value="NZ_QPEX01000010.1"/>
</dbReference>